<sequence>MKIYNTLFILLSIGLFCLVICTDPQPIREEDGYGADDPGPRIVSIDRLNLDQLKSPPTDKGKFPNLKYSFANSHMRLEDGGWTREVTVHDLPVSKTLAGVNMRLKAGAIRELHWHLESEWAYVLYGSCRITAVDEEGRNFISDTGVGDLWYFPSGIPHSLQGLEDDGCEFLLVFDDGDFSADSTFLLTDWIRHTPKDILAKNFDYPIDAFKNVPDKELYIFQGTAPKGSLEQDRVVSPQGTVPQWFSHKMLAQAPIQLKHGTARITDSKNFPISKTIASALVELYPGGLRELHWHPNADEWMYVIEGTGRMTVFAAMGRARTYSLNPTDVAYIPKSMGHYVENTGNTTMRFLEMFKSDKFMDVSLSQWLALTPKNVVESHVHLPDDLMEKLPKIKKPIV</sequence>
<dbReference type="PANTHER" id="PTHR35848:SF9">
    <property type="entry name" value="SLL1358 PROTEIN"/>
    <property type="match status" value="1"/>
</dbReference>
<keyword evidence="2" id="KW-0732">Signal</keyword>
<dbReference type="Pfam" id="PF00190">
    <property type="entry name" value="Cupin_1"/>
    <property type="match status" value="2"/>
</dbReference>
<dbReference type="SMART" id="SM00835">
    <property type="entry name" value="Cupin_1"/>
    <property type="match status" value="2"/>
</dbReference>
<protein>
    <submittedName>
        <fullName evidence="4">Oxalate decarboxylase</fullName>
    </submittedName>
</protein>
<dbReference type="Proteomes" id="UP001431209">
    <property type="component" value="Unassembled WGS sequence"/>
</dbReference>
<organism evidence="4 5">
    <name type="scientific">Acrasis kona</name>
    <dbReference type="NCBI Taxonomy" id="1008807"/>
    <lineage>
        <taxon>Eukaryota</taxon>
        <taxon>Discoba</taxon>
        <taxon>Heterolobosea</taxon>
        <taxon>Tetramitia</taxon>
        <taxon>Eutetramitia</taxon>
        <taxon>Acrasidae</taxon>
        <taxon>Acrasis</taxon>
    </lineage>
</organism>
<evidence type="ECO:0000313" key="4">
    <source>
        <dbReference type="EMBL" id="KAL0491161.1"/>
    </source>
</evidence>
<feature type="domain" description="Cupin type-1" evidence="3">
    <location>
        <begin position="248"/>
        <end position="389"/>
    </location>
</feature>
<dbReference type="InterPro" id="IPR006045">
    <property type="entry name" value="Cupin_1"/>
</dbReference>
<evidence type="ECO:0000313" key="5">
    <source>
        <dbReference type="Proteomes" id="UP001431209"/>
    </source>
</evidence>
<comment type="caution">
    <text evidence="4">The sequence shown here is derived from an EMBL/GenBank/DDBJ whole genome shotgun (WGS) entry which is preliminary data.</text>
</comment>
<proteinExistence type="predicted"/>
<dbReference type="SUPFAM" id="SSF51182">
    <property type="entry name" value="RmlC-like cupins"/>
    <property type="match status" value="1"/>
</dbReference>
<gene>
    <name evidence="4" type="ORF">AKO1_010013</name>
</gene>
<dbReference type="InterPro" id="IPR051610">
    <property type="entry name" value="GPI/OXD"/>
</dbReference>
<dbReference type="InterPro" id="IPR011051">
    <property type="entry name" value="RmlC_Cupin_sf"/>
</dbReference>
<evidence type="ECO:0000256" key="1">
    <source>
        <dbReference type="ARBA" id="ARBA00022723"/>
    </source>
</evidence>
<evidence type="ECO:0000259" key="3">
    <source>
        <dbReference type="SMART" id="SM00835"/>
    </source>
</evidence>
<dbReference type="CDD" id="cd20304">
    <property type="entry name" value="cupin_OxDC_N"/>
    <property type="match status" value="1"/>
</dbReference>
<dbReference type="EMBL" id="JAOPGA020001767">
    <property type="protein sequence ID" value="KAL0491161.1"/>
    <property type="molecule type" value="Genomic_DNA"/>
</dbReference>
<reference evidence="4 5" key="1">
    <citation type="submission" date="2024-03" db="EMBL/GenBank/DDBJ databases">
        <title>The Acrasis kona genome and developmental transcriptomes reveal deep origins of eukaryotic multicellular pathways.</title>
        <authorList>
            <person name="Sheikh S."/>
            <person name="Fu C.-J."/>
            <person name="Brown M.W."/>
            <person name="Baldauf S.L."/>
        </authorList>
    </citation>
    <scope>NUCLEOTIDE SEQUENCE [LARGE SCALE GENOMIC DNA]</scope>
    <source>
        <strain evidence="4 5">ATCC MYA-3509</strain>
    </source>
</reference>
<dbReference type="InterPro" id="IPR017774">
    <property type="entry name" value="Bicupin_oxalate_deCO2ase/Oxase"/>
</dbReference>
<dbReference type="Gene3D" id="2.60.120.10">
    <property type="entry name" value="Jelly Rolls"/>
    <property type="match status" value="2"/>
</dbReference>
<feature type="signal peptide" evidence="2">
    <location>
        <begin position="1"/>
        <end position="24"/>
    </location>
</feature>
<evidence type="ECO:0000256" key="2">
    <source>
        <dbReference type="SAM" id="SignalP"/>
    </source>
</evidence>
<dbReference type="PANTHER" id="PTHR35848">
    <property type="entry name" value="OXALATE-BINDING PROTEIN"/>
    <property type="match status" value="1"/>
</dbReference>
<dbReference type="CDD" id="cd20305">
    <property type="entry name" value="cupin_OxDC_C"/>
    <property type="match status" value="1"/>
</dbReference>
<dbReference type="InterPro" id="IPR014710">
    <property type="entry name" value="RmlC-like_jellyroll"/>
</dbReference>
<dbReference type="NCBIfam" id="TIGR03404">
    <property type="entry name" value="bicupin_oxalic"/>
    <property type="match status" value="1"/>
</dbReference>
<accession>A0AAW2ZPR7</accession>
<feature type="domain" description="Cupin type-1" evidence="3">
    <location>
        <begin position="68"/>
        <end position="211"/>
    </location>
</feature>
<keyword evidence="5" id="KW-1185">Reference proteome</keyword>
<feature type="chain" id="PRO_5043968819" evidence="2">
    <location>
        <begin position="25"/>
        <end position="399"/>
    </location>
</feature>
<dbReference type="GO" id="GO:0033609">
    <property type="term" value="P:oxalate metabolic process"/>
    <property type="evidence" value="ECO:0007669"/>
    <property type="project" value="InterPro"/>
</dbReference>
<dbReference type="GO" id="GO:0046872">
    <property type="term" value="F:metal ion binding"/>
    <property type="evidence" value="ECO:0007669"/>
    <property type="project" value="UniProtKB-KW"/>
</dbReference>
<dbReference type="AlphaFoldDB" id="A0AAW2ZPR7"/>
<name>A0AAW2ZPR7_9EUKA</name>
<keyword evidence="1" id="KW-0479">Metal-binding</keyword>